<keyword evidence="3" id="KW-0645">Protease</keyword>
<organism evidence="10 11">
    <name type="scientific">Candidatus Saganbacteria bacterium</name>
    <dbReference type="NCBI Taxonomy" id="2575572"/>
    <lineage>
        <taxon>Bacteria</taxon>
        <taxon>Bacillati</taxon>
        <taxon>Saganbacteria</taxon>
    </lineage>
</organism>
<dbReference type="SUPFAM" id="SSF53187">
    <property type="entry name" value="Zn-dependent exopeptidases"/>
    <property type="match status" value="1"/>
</dbReference>
<keyword evidence="2 10" id="KW-0031">Aminopeptidase</keyword>
<sequence>QKMWQLPLFDEFKESIKSTIADLKNSADTGKAQPSTGAAFLDKFVDKTPWVHIDIAGTAYFPKPAKYLAEGATGAPVRTIIEWLINT</sequence>
<evidence type="ECO:0000256" key="3">
    <source>
        <dbReference type="ARBA" id="ARBA00022670"/>
    </source>
</evidence>
<accession>A0A833L056</accession>
<proteinExistence type="inferred from homology"/>
<evidence type="ECO:0000256" key="1">
    <source>
        <dbReference type="ARBA" id="ARBA00009528"/>
    </source>
</evidence>
<dbReference type="Proteomes" id="UP000488506">
    <property type="component" value="Unassembled WGS sequence"/>
</dbReference>
<reference evidence="10 11" key="1">
    <citation type="submission" date="2019-12" db="EMBL/GenBank/DDBJ databases">
        <authorList>
            <person name="Wolfe R."/>
            <person name="Danczak R."/>
            <person name="Wilkins M."/>
        </authorList>
    </citation>
    <scope>NUCLEOTIDE SEQUENCE [LARGE SCALE GENOMIC DNA]</scope>
    <source>
        <strain evidence="10">X2_MaxBin.013</strain>
    </source>
</reference>
<dbReference type="PANTHER" id="PTHR11963">
    <property type="entry name" value="LEUCINE AMINOPEPTIDASE-RELATED"/>
    <property type="match status" value="1"/>
</dbReference>
<comment type="caution">
    <text evidence="10">The sequence shown here is derived from an EMBL/GenBank/DDBJ whole genome shotgun (WGS) entry which is preliminary data.</text>
</comment>
<evidence type="ECO:0000259" key="9">
    <source>
        <dbReference type="Pfam" id="PF00883"/>
    </source>
</evidence>
<dbReference type="GO" id="GO:0070006">
    <property type="term" value="F:metalloaminopeptidase activity"/>
    <property type="evidence" value="ECO:0007669"/>
    <property type="project" value="InterPro"/>
</dbReference>
<protein>
    <recommendedName>
        <fullName evidence="7">Probable cytosol aminopeptidase</fullName>
    </recommendedName>
    <alternativeName>
        <fullName evidence="8">Leucine aminopeptidase</fullName>
    </alternativeName>
    <alternativeName>
        <fullName evidence="5">Leucyl aminopeptidase</fullName>
    </alternativeName>
</protein>
<feature type="non-terminal residue" evidence="10">
    <location>
        <position position="1"/>
    </location>
</feature>
<dbReference type="GO" id="GO:0006508">
    <property type="term" value="P:proteolysis"/>
    <property type="evidence" value="ECO:0007669"/>
    <property type="project" value="UniProtKB-KW"/>
</dbReference>
<dbReference type="GO" id="GO:0030145">
    <property type="term" value="F:manganese ion binding"/>
    <property type="evidence" value="ECO:0007669"/>
    <property type="project" value="InterPro"/>
</dbReference>
<dbReference type="GO" id="GO:0005737">
    <property type="term" value="C:cytoplasm"/>
    <property type="evidence" value="ECO:0007669"/>
    <property type="project" value="InterPro"/>
</dbReference>
<dbReference type="InterPro" id="IPR000819">
    <property type="entry name" value="Peptidase_M17_C"/>
</dbReference>
<dbReference type="Gene3D" id="3.40.630.10">
    <property type="entry name" value="Zn peptidases"/>
    <property type="match status" value="1"/>
</dbReference>
<feature type="domain" description="Cytosol aminopeptidase" evidence="9">
    <location>
        <begin position="2"/>
        <end position="81"/>
    </location>
</feature>
<evidence type="ECO:0000313" key="10">
    <source>
        <dbReference type="EMBL" id="KAF0133056.1"/>
    </source>
</evidence>
<evidence type="ECO:0000256" key="2">
    <source>
        <dbReference type="ARBA" id="ARBA00022438"/>
    </source>
</evidence>
<gene>
    <name evidence="10" type="ORF">FD145_1464</name>
</gene>
<comment type="similarity">
    <text evidence="1">Belongs to the peptidase M17 family.</text>
</comment>
<evidence type="ECO:0000256" key="7">
    <source>
        <dbReference type="ARBA" id="ARBA00050021"/>
    </source>
</evidence>
<keyword evidence="4" id="KW-0378">Hydrolase</keyword>
<dbReference type="InterPro" id="IPR011356">
    <property type="entry name" value="Leucine_aapep/pepB"/>
</dbReference>
<comment type="function">
    <text evidence="6">Presumably involved in the processing and regular turnover of intracellular proteins. Catalyzes the removal of unsubstituted N-terminal amino acids from various peptides.</text>
</comment>
<dbReference type="Pfam" id="PF00883">
    <property type="entry name" value="Peptidase_M17"/>
    <property type="match status" value="1"/>
</dbReference>
<evidence type="ECO:0000256" key="4">
    <source>
        <dbReference type="ARBA" id="ARBA00022801"/>
    </source>
</evidence>
<name>A0A833L056_UNCSA</name>
<evidence type="ECO:0000256" key="8">
    <source>
        <dbReference type="ARBA" id="ARBA00050061"/>
    </source>
</evidence>
<dbReference type="AlphaFoldDB" id="A0A833L056"/>
<dbReference type="EMBL" id="WPAF01000036">
    <property type="protein sequence ID" value="KAF0133056.1"/>
    <property type="molecule type" value="Genomic_DNA"/>
</dbReference>
<dbReference type="PANTHER" id="PTHR11963:SF23">
    <property type="entry name" value="CYTOSOL AMINOPEPTIDASE"/>
    <property type="match status" value="1"/>
</dbReference>
<evidence type="ECO:0000256" key="5">
    <source>
        <dbReference type="ARBA" id="ARBA00033172"/>
    </source>
</evidence>
<evidence type="ECO:0000256" key="6">
    <source>
        <dbReference type="ARBA" id="ARBA00049972"/>
    </source>
</evidence>
<evidence type="ECO:0000313" key="11">
    <source>
        <dbReference type="Proteomes" id="UP000488506"/>
    </source>
</evidence>